<feature type="domain" description="GFO/IDH/MocA-like oxidoreductase" evidence="3">
    <location>
        <begin position="130"/>
        <end position="264"/>
    </location>
</feature>
<accession>A0ABV8WTZ4</accession>
<proteinExistence type="predicted"/>
<evidence type="ECO:0000313" key="5">
    <source>
        <dbReference type="Proteomes" id="UP001595882"/>
    </source>
</evidence>
<evidence type="ECO:0000256" key="1">
    <source>
        <dbReference type="ARBA" id="ARBA00023002"/>
    </source>
</evidence>
<keyword evidence="5" id="KW-1185">Reference proteome</keyword>
<reference evidence="5" key="1">
    <citation type="journal article" date="2019" name="Int. J. Syst. Evol. Microbiol.">
        <title>The Global Catalogue of Microorganisms (GCM) 10K type strain sequencing project: providing services to taxonomists for standard genome sequencing and annotation.</title>
        <authorList>
            <consortium name="The Broad Institute Genomics Platform"/>
            <consortium name="The Broad Institute Genome Sequencing Center for Infectious Disease"/>
            <person name="Wu L."/>
            <person name="Ma J."/>
        </authorList>
    </citation>
    <scope>NUCLEOTIDE SEQUENCE [LARGE SCALE GENOMIC DNA]</scope>
    <source>
        <strain evidence="5">CCUG 37865</strain>
    </source>
</reference>
<protein>
    <submittedName>
        <fullName evidence="4">Gfo/Idh/MocA family protein</fullName>
    </submittedName>
</protein>
<evidence type="ECO:0000313" key="4">
    <source>
        <dbReference type="EMBL" id="MFC4403057.1"/>
    </source>
</evidence>
<dbReference type="Pfam" id="PF01408">
    <property type="entry name" value="GFO_IDH_MocA"/>
    <property type="match status" value="1"/>
</dbReference>
<dbReference type="SUPFAM" id="SSF51735">
    <property type="entry name" value="NAD(P)-binding Rossmann-fold domains"/>
    <property type="match status" value="1"/>
</dbReference>
<dbReference type="PANTHER" id="PTHR43818">
    <property type="entry name" value="BCDNA.GH03377"/>
    <property type="match status" value="1"/>
</dbReference>
<dbReference type="SUPFAM" id="SSF55347">
    <property type="entry name" value="Glyceraldehyde-3-phosphate dehydrogenase-like, C-terminal domain"/>
    <property type="match status" value="1"/>
</dbReference>
<organism evidence="4 5">
    <name type="scientific">Gracilibacillus xinjiangensis</name>
    <dbReference type="NCBI Taxonomy" id="1193282"/>
    <lineage>
        <taxon>Bacteria</taxon>
        <taxon>Bacillati</taxon>
        <taxon>Bacillota</taxon>
        <taxon>Bacilli</taxon>
        <taxon>Bacillales</taxon>
        <taxon>Bacillaceae</taxon>
        <taxon>Gracilibacillus</taxon>
    </lineage>
</organism>
<dbReference type="RefSeq" id="WP_390251238.1">
    <property type="nucleotide sequence ID" value="NZ_JBHSDT010000004.1"/>
</dbReference>
<evidence type="ECO:0000259" key="3">
    <source>
        <dbReference type="Pfam" id="PF22725"/>
    </source>
</evidence>
<dbReference type="PANTHER" id="PTHR43818:SF11">
    <property type="entry name" value="BCDNA.GH03377"/>
    <property type="match status" value="1"/>
</dbReference>
<dbReference type="EMBL" id="JBHSDT010000004">
    <property type="protein sequence ID" value="MFC4403057.1"/>
    <property type="molecule type" value="Genomic_DNA"/>
</dbReference>
<dbReference type="Pfam" id="PF22725">
    <property type="entry name" value="GFO_IDH_MocA_C3"/>
    <property type="match status" value="1"/>
</dbReference>
<dbReference type="InterPro" id="IPR055170">
    <property type="entry name" value="GFO_IDH_MocA-like_dom"/>
</dbReference>
<dbReference type="Proteomes" id="UP001595882">
    <property type="component" value="Unassembled WGS sequence"/>
</dbReference>
<name>A0ABV8WTZ4_9BACI</name>
<dbReference type="Gene3D" id="3.40.50.720">
    <property type="entry name" value="NAD(P)-binding Rossmann-like Domain"/>
    <property type="match status" value="1"/>
</dbReference>
<keyword evidence="1" id="KW-0560">Oxidoreductase</keyword>
<gene>
    <name evidence="4" type="ORF">ACFOY7_08210</name>
</gene>
<comment type="caution">
    <text evidence="4">The sequence shown here is derived from an EMBL/GenBank/DDBJ whole genome shotgun (WGS) entry which is preliminary data.</text>
</comment>
<dbReference type="InterPro" id="IPR036291">
    <property type="entry name" value="NAD(P)-bd_dom_sf"/>
</dbReference>
<dbReference type="InterPro" id="IPR050463">
    <property type="entry name" value="Gfo/Idh/MocA_oxidrdct_glycsds"/>
</dbReference>
<dbReference type="Gene3D" id="3.30.360.10">
    <property type="entry name" value="Dihydrodipicolinate Reductase, domain 2"/>
    <property type="match status" value="1"/>
</dbReference>
<dbReference type="InterPro" id="IPR000683">
    <property type="entry name" value="Gfo/Idh/MocA-like_OxRdtase_N"/>
</dbReference>
<evidence type="ECO:0000259" key="2">
    <source>
        <dbReference type="Pfam" id="PF01408"/>
    </source>
</evidence>
<feature type="domain" description="Gfo/Idh/MocA-like oxidoreductase N-terminal" evidence="2">
    <location>
        <begin position="4"/>
        <end position="118"/>
    </location>
</feature>
<sequence>MNKLNVGIIGCGNISKIYLENASRFDNYRIQAVSDIVLERAQARAEEFDIPKAYSTEDLLKDPTIDIVINLTIPAVHKEIAMSALENGKHVYGEKPLAVTREEGKEILDFAQEKGLYVGNAPDTFLGAGIQTCKRLIEDGLIGEPISATAFMMIPGHERWHPDPAFYYQAGGGPMFDMGPYYLTALIALMGPVKRVTGSAQTTYQERTITSKEKYGEKIRVEVPTQINGVLDFKNGAVGSIITSFDTWHHRLPHIEIYGTKGSIAVPDPNTFGGPVYLRKKDDKEWQEIAFTHGFANNSRGLGVAEMADAILSKRKARTDGELAYHVLDIMHGIHDASMNEKHYYTKSTCTQPESLPIGIEESNFTSKLRNSDN</sequence>